<evidence type="ECO:0000256" key="2">
    <source>
        <dbReference type="ARBA" id="ARBA00022771"/>
    </source>
</evidence>
<sequence>MSQEVQLFFICTTTEEDRLKDPSLKDYKYLQYMGRNKNAAILYSLMHYALNRKQPKILQEFTELMNLSRNISKYWEIRNVIQKSKDLINPVEMFFQNLFQVDQKSEIAQKLLYEFCCEKGLLKGQDISFPHLAQFFKMRISINNYENYCEQFKDSIDLICTNSEKYFYLIPEPIIYKIPSNYCNNCKSMTEQIKVVCQHQFCYKCIEKSVPFICCGKYYFKNNLQSEIEKLLRFKEYNERSKELQKYYESTRQCVQQQLQDDKKQQIVSITDDPLQECNLCFRKFQYQLFILRDCKHQYCYDCMFERKHQKYCMVNKCFNKIDYLEFNNYLIQAKSDHNEQVDKKQNQIQQLQSPVQESRIMEYCSKCNTLQCYKLFQIKNCKHKFCNQCLQNTNMRYVTLNCLVNLCVEQFKSQDYQNYIKQLQEESKSEEFGSQRKNIQIKLLQFECDECFIYRDEDQKYILNCGHSVCQICIIKDDFYKKCCQSSSRDSEYVSFRKNITVNCKGCQNNFPLKNLHRLACKHEFCCSCCQKIIQRKPYKCLEQLCEKDIAFSTSLIKFISDQIAGQKKESEQIVKSYKISNQKEEEPKIDKKLENQSKSKSHHIVIHEEEKLIEQNPPQSFTLQEYNKTEEEKSLSVQSSVKNIQDVKQPKQDNPKQQEEFIQVQKDISLSNGQNLILNQNQKRQNKSPFFEVDKVSQVDEEEILFNKQLDEIKLAEEKESEFYTGFCTNCYQQFSSYNRKQVINCKSHEIGVCCTLTKFRNCPQCEQATTKSKLKIKQSLILPTNPVEFEQILSTTLPKTALSNYWHQPYEQTYQSPSEKFQNIDRLRYTEGSAAKRNNTTDTINKRVLESQKNDLTLQRYQPQPSSSYYPVRLERNNYGKLDHDYKLVVHSNNFTQIHRNPTYFQRSLI</sequence>
<feature type="domain" description="RING-type" evidence="5">
    <location>
        <begin position="278"/>
        <end position="317"/>
    </location>
</feature>
<name>A0DKW0_PARTE</name>
<dbReference type="PROSITE" id="PS50089">
    <property type="entry name" value="ZF_RING_2"/>
    <property type="match status" value="1"/>
</dbReference>
<dbReference type="PROSITE" id="PS00518">
    <property type="entry name" value="ZF_RING_1"/>
    <property type="match status" value="4"/>
</dbReference>
<dbReference type="KEGG" id="ptm:GSPATT00017994001"/>
<dbReference type="InterPro" id="IPR001841">
    <property type="entry name" value="Znf_RING"/>
</dbReference>
<evidence type="ECO:0000313" key="7">
    <source>
        <dbReference type="Proteomes" id="UP000000600"/>
    </source>
</evidence>
<evidence type="ECO:0000259" key="5">
    <source>
        <dbReference type="PROSITE" id="PS50089"/>
    </source>
</evidence>
<dbReference type="SUPFAM" id="SSF57850">
    <property type="entry name" value="RING/U-box"/>
    <property type="match status" value="1"/>
</dbReference>
<dbReference type="AlphaFoldDB" id="A0DKW0"/>
<dbReference type="EMBL" id="CT868485">
    <property type="protein sequence ID" value="CAK83677.1"/>
    <property type="molecule type" value="Genomic_DNA"/>
</dbReference>
<dbReference type="InterPro" id="IPR017907">
    <property type="entry name" value="Znf_RING_CS"/>
</dbReference>
<dbReference type="RefSeq" id="XP_001451074.1">
    <property type="nucleotide sequence ID" value="XM_001451037.1"/>
</dbReference>
<dbReference type="OrthoDB" id="307363at2759"/>
<dbReference type="HOGENOM" id="CLU_318703_0_0_1"/>
<dbReference type="Proteomes" id="UP000000600">
    <property type="component" value="Unassembled WGS sequence"/>
</dbReference>
<keyword evidence="7" id="KW-1185">Reference proteome</keyword>
<dbReference type="InParanoid" id="A0DKW0"/>
<reference evidence="6 7" key="1">
    <citation type="journal article" date="2006" name="Nature">
        <title>Global trends of whole-genome duplications revealed by the ciliate Paramecium tetraurelia.</title>
        <authorList>
            <consortium name="Genoscope"/>
            <person name="Aury J.-M."/>
            <person name="Jaillon O."/>
            <person name="Duret L."/>
            <person name="Noel B."/>
            <person name="Jubin C."/>
            <person name="Porcel B.M."/>
            <person name="Segurens B."/>
            <person name="Daubin V."/>
            <person name="Anthouard V."/>
            <person name="Aiach N."/>
            <person name="Arnaiz O."/>
            <person name="Billaut A."/>
            <person name="Beisson J."/>
            <person name="Blanc I."/>
            <person name="Bouhouche K."/>
            <person name="Camara F."/>
            <person name="Duharcourt S."/>
            <person name="Guigo R."/>
            <person name="Gogendeau D."/>
            <person name="Katinka M."/>
            <person name="Keller A.-M."/>
            <person name="Kissmehl R."/>
            <person name="Klotz C."/>
            <person name="Koll F."/>
            <person name="Le Moue A."/>
            <person name="Lepere C."/>
            <person name="Malinsky S."/>
            <person name="Nowacki M."/>
            <person name="Nowak J.K."/>
            <person name="Plattner H."/>
            <person name="Poulain J."/>
            <person name="Ruiz F."/>
            <person name="Serrano V."/>
            <person name="Zagulski M."/>
            <person name="Dessen P."/>
            <person name="Betermier M."/>
            <person name="Weissenbach J."/>
            <person name="Scarpelli C."/>
            <person name="Schachter V."/>
            <person name="Sperling L."/>
            <person name="Meyer E."/>
            <person name="Cohen J."/>
            <person name="Wincker P."/>
        </authorList>
    </citation>
    <scope>NUCLEOTIDE SEQUENCE [LARGE SCALE GENOMIC DNA]</scope>
    <source>
        <strain evidence="6 7">Stock d4-2</strain>
    </source>
</reference>
<keyword evidence="2 4" id="KW-0863">Zinc-finger</keyword>
<accession>A0DKW0</accession>
<dbReference type="GO" id="GO:0008270">
    <property type="term" value="F:zinc ion binding"/>
    <property type="evidence" value="ECO:0007669"/>
    <property type="project" value="UniProtKB-KW"/>
</dbReference>
<protein>
    <recommendedName>
        <fullName evidence="5">RING-type domain-containing protein</fullName>
    </recommendedName>
</protein>
<evidence type="ECO:0000256" key="4">
    <source>
        <dbReference type="PROSITE-ProRule" id="PRU00175"/>
    </source>
</evidence>
<evidence type="ECO:0000256" key="1">
    <source>
        <dbReference type="ARBA" id="ARBA00022723"/>
    </source>
</evidence>
<evidence type="ECO:0000313" key="6">
    <source>
        <dbReference type="EMBL" id="CAK83677.1"/>
    </source>
</evidence>
<dbReference type="SMART" id="SM00184">
    <property type="entry name" value="RING"/>
    <property type="match status" value="5"/>
</dbReference>
<keyword evidence="3" id="KW-0862">Zinc</keyword>
<dbReference type="OMA" id="HEIGVCC"/>
<gene>
    <name evidence="6" type="ORF">GSPATT00017994001</name>
</gene>
<keyword evidence="1" id="KW-0479">Metal-binding</keyword>
<dbReference type="GeneID" id="5036874"/>
<evidence type="ECO:0000256" key="3">
    <source>
        <dbReference type="ARBA" id="ARBA00022833"/>
    </source>
</evidence>
<proteinExistence type="predicted"/>
<organism evidence="6 7">
    <name type="scientific">Paramecium tetraurelia</name>
    <dbReference type="NCBI Taxonomy" id="5888"/>
    <lineage>
        <taxon>Eukaryota</taxon>
        <taxon>Sar</taxon>
        <taxon>Alveolata</taxon>
        <taxon>Ciliophora</taxon>
        <taxon>Intramacronucleata</taxon>
        <taxon>Oligohymenophorea</taxon>
        <taxon>Peniculida</taxon>
        <taxon>Parameciidae</taxon>
        <taxon>Paramecium</taxon>
    </lineage>
</organism>